<comment type="function">
    <text evidence="5">Regulatory subunit of S-adenosylmethionine synthetase 2, an enzyme that catalyzes the formation of S-adenosylmethionine from methionine and ATP. Regulates MAT2A catalytic activity by changing its kinetic properties, increasing its affinity for L-methionine. Can bind NADP (in vitro).</text>
</comment>
<evidence type="ECO:0000256" key="5">
    <source>
        <dbReference type="ARBA" id="ARBA00045998"/>
    </source>
</evidence>
<dbReference type="InterPro" id="IPR036291">
    <property type="entry name" value="NAD(P)-bd_dom_sf"/>
</dbReference>
<dbReference type="PANTHER" id="PTHR10491">
    <property type="entry name" value="DTDP-4-DEHYDRORHAMNOSE REDUCTASE"/>
    <property type="match status" value="1"/>
</dbReference>
<evidence type="ECO:0000256" key="4">
    <source>
        <dbReference type="ARBA" id="ARBA00029977"/>
    </source>
</evidence>
<comment type="pathway">
    <text evidence="1">Amino-acid biosynthesis; S-adenosyl-L-methionine biosynthesis; S-adenosyl-L-methionine from L-methionine: step 1/1.</text>
</comment>
<dbReference type="Pfam" id="PF04321">
    <property type="entry name" value="RmlD_sub_bind"/>
    <property type="match status" value="1"/>
</dbReference>
<reference evidence="9" key="1">
    <citation type="submission" date="2025-08" db="UniProtKB">
        <authorList>
            <consortium name="RefSeq"/>
        </authorList>
    </citation>
    <scope>IDENTIFICATION</scope>
    <source>
        <tissue evidence="9">Muscle</tissue>
    </source>
</reference>
<sequence length="210" mass="23565">VCFCFSDQEGISFFFISTDYVFDGSNPPYKETDKTNPLNKYGKTKVQAEETILAANPDACILRIPVLYGDEEFLGESALSILLTNLLDSSKQQVVSDYEIRFPSHCDDIAAILYQLVEKKFQEPGMNGVYQWCGSEPLTKYGMTKIISEVFNIPMDNITADPTPSHTAARPHNTQLCRGRLESLGIGHHTPFRAGIRRSFCKFVPNHDLS</sequence>
<comment type="similarity">
    <text evidence="2">Belongs to the dTDP-4-dehydrorhamnose reductase family. MAT2B subfamily.</text>
</comment>
<feature type="non-terminal residue" evidence="9">
    <location>
        <position position="1"/>
    </location>
</feature>
<organism evidence="8 9">
    <name type="scientific">Limulus polyphemus</name>
    <name type="common">Atlantic horseshoe crab</name>
    <dbReference type="NCBI Taxonomy" id="6850"/>
    <lineage>
        <taxon>Eukaryota</taxon>
        <taxon>Metazoa</taxon>
        <taxon>Ecdysozoa</taxon>
        <taxon>Arthropoda</taxon>
        <taxon>Chelicerata</taxon>
        <taxon>Merostomata</taxon>
        <taxon>Xiphosura</taxon>
        <taxon>Limulidae</taxon>
        <taxon>Limulus</taxon>
    </lineage>
</organism>
<dbReference type="RefSeq" id="XP_013787482.2">
    <property type="nucleotide sequence ID" value="XM_013932028.2"/>
</dbReference>
<proteinExistence type="inferred from homology"/>
<evidence type="ECO:0000313" key="8">
    <source>
        <dbReference type="Proteomes" id="UP000694941"/>
    </source>
</evidence>
<keyword evidence="8" id="KW-1185">Reference proteome</keyword>
<dbReference type="InterPro" id="IPR029903">
    <property type="entry name" value="RmlD-like-bd"/>
</dbReference>
<dbReference type="Proteomes" id="UP000694941">
    <property type="component" value="Unplaced"/>
</dbReference>
<dbReference type="SUPFAM" id="SSF51735">
    <property type="entry name" value="NAD(P)-binding Rossmann-fold domains"/>
    <property type="match status" value="1"/>
</dbReference>
<evidence type="ECO:0000256" key="1">
    <source>
        <dbReference type="ARBA" id="ARBA00005224"/>
    </source>
</evidence>
<evidence type="ECO:0000256" key="6">
    <source>
        <dbReference type="ARBA" id="ARBA00046786"/>
    </source>
</evidence>
<evidence type="ECO:0000259" key="7">
    <source>
        <dbReference type="Pfam" id="PF04321"/>
    </source>
</evidence>
<dbReference type="Gene3D" id="3.40.50.720">
    <property type="entry name" value="NAD(P)-binding Rossmann-like Domain"/>
    <property type="match status" value="1"/>
</dbReference>
<dbReference type="PANTHER" id="PTHR10491:SF4">
    <property type="entry name" value="METHIONINE ADENOSYLTRANSFERASE 2 SUBUNIT BETA"/>
    <property type="match status" value="1"/>
</dbReference>
<dbReference type="InterPro" id="IPR005913">
    <property type="entry name" value="dTDP_dehydrorham_reduct"/>
</dbReference>
<protein>
    <recommendedName>
        <fullName evidence="3">Methionine adenosyltransferase 2 subunit beta</fullName>
    </recommendedName>
    <alternativeName>
        <fullName evidence="4">Methionine adenosyltransferase II beta</fullName>
    </alternativeName>
</protein>
<evidence type="ECO:0000313" key="9">
    <source>
        <dbReference type="RefSeq" id="XP_013787482.2"/>
    </source>
</evidence>
<accession>A0ABM1BRX4</accession>
<comment type="subunit">
    <text evidence="6">Heterotrimer; composed of a catalytic MAT2A homodimer that binds one regulatory MAT2B chain. Heterohexamer; composed of a central, catalytic MAT2A homotetramer flanked on either side by a regulatory MAT2B chain. NADP binding increases the affinity for MAT2A.</text>
</comment>
<evidence type="ECO:0000256" key="3">
    <source>
        <dbReference type="ARBA" id="ARBA00021596"/>
    </source>
</evidence>
<feature type="domain" description="RmlD-like substrate binding" evidence="7">
    <location>
        <begin position="8"/>
        <end position="200"/>
    </location>
</feature>
<dbReference type="GeneID" id="106471427"/>
<gene>
    <name evidence="9" type="primary">LOC106471427</name>
</gene>
<name>A0ABM1BRX4_LIMPO</name>
<evidence type="ECO:0000256" key="2">
    <source>
        <dbReference type="ARBA" id="ARBA00008656"/>
    </source>
</evidence>